<dbReference type="OrthoDB" id="354226at2759"/>
<evidence type="ECO:0000256" key="1">
    <source>
        <dbReference type="SAM" id="Phobius"/>
    </source>
</evidence>
<evidence type="ECO:0000313" key="2">
    <source>
        <dbReference type="EMBL" id="KAG8457801.1"/>
    </source>
</evidence>
<keyword evidence="1" id="KW-0812">Transmembrane</keyword>
<dbReference type="Proteomes" id="UP000751190">
    <property type="component" value="Unassembled WGS sequence"/>
</dbReference>
<feature type="transmembrane region" description="Helical" evidence="1">
    <location>
        <begin position="155"/>
        <end position="174"/>
    </location>
</feature>
<dbReference type="EMBL" id="JAGTXO010000063">
    <property type="protein sequence ID" value="KAG8457801.1"/>
    <property type="molecule type" value="Genomic_DNA"/>
</dbReference>
<gene>
    <name evidence="2" type="ORF">KFE25_005814</name>
</gene>
<evidence type="ECO:0000313" key="3">
    <source>
        <dbReference type="Proteomes" id="UP000751190"/>
    </source>
</evidence>
<dbReference type="AlphaFoldDB" id="A0A8J5X423"/>
<dbReference type="OMA" id="MGLWATI"/>
<feature type="transmembrane region" description="Helical" evidence="1">
    <location>
        <begin position="127"/>
        <end position="149"/>
    </location>
</feature>
<accession>A0A8J5X423</accession>
<comment type="caution">
    <text evidence="2">The sequence shown here is derived from an EMBL/GenBank/DDBJ whole genome shotgun (WGS) entry which is preliminary data.</text>
</comment>
<reference evidence="2" key="1">
    <citation type="submission" date="2021-05" db="EMBL/GenBank/DDBJ databases">
        <title>The genome of the haptophyte Pavlova lutheri (Diacronema luteri, Pavlovales) - a model for lipid biosynthesis in eukaryotic algae.</title>
        <authorList>
            <person name="Hulatt C.J."/>
            <person name="Posewitz M.C."/>
        </authorList>
    </citation>
    <scope>NUCLEOTIDE SEQUENCE</scope>
    <source>
        <strain evidence="2">NIVA-4/92</strain>
    </source>
</reference>
<organism evidence="2 3">
    <name type="scientific">Diacronema lutheri</name>
    <name type="common">Unicellular marine alga</name>
    <name type="synonym">Monochrysis lutheri</name>
    <dbReference type="NCBI Taxonomy" id="2081491"/>
    <lineage>
        <taxon>Eukaryota</taxon>
        <taxon>Haptista</taxon>
        <taxon>Haptophyta</taxon>
        <taxon>Pavlovophyceae</taxon>
        <taxon>Pavlovales</taxon>
        <taxon>Pavlovaceae</taxon>
        <taxon>Diacronema</taxon>
    </lineage>
</organism>
<sequence>MLAVLSSVTANWQTPMRDALALAGAADAALTADGCAEMANAFEQPTRAVGFAAAVATVVVGIVHAVNSFRGSTASLRWSSKFFDEANESFADAFLLTPYQLAVHWQPLLLGLLALGQHIKVAHTWRVYSSWPAAAIWYLVLAFFGNLGFSGNLGLISGLMCLLASFLSLCMSCLDRSSSSSTLTEPLFP</sequence>
<feature type="transmembrane region" description="Helical" evidence="1">
    <location>
        <begin position="48"/>
        <end position="69"/>
    </location>
</feature>
<proteinExistence type="predicted"/>
<keyword evidence="1" id="KW-1133">Transmembrane helix</keyword>
<protein>
    <submittedName>
        <fullName evidence="2">Uncharacterized protein</fullName>
    </submittedName>
</protein>
<keyword evidence="3" id="KW-1185">Reference proteome</keyword>
<name>A0A8J5X423_DIALT</name>
<keyword evidence="1" id="KW-0472">Membrane</keyword>